<dbReference type="Gene3D" id="3.40.30.10">
    <property type="entry name" value="Glutaredoxin"/>
    <property type="match status" value="1"/>
</dbReference>
<comment type="caution">
    <text evidence="2">The sequence shown here is derived from an EMBL/GenBank/DDBJ whole genome shotgun (WGS) entry which is preliminary data.</text>
</comment>
<evidence type="ECO:0000259" key="1">
    <source>
        <dbReference type="PROSITE" id="PS50404"/>
    </source>
</evidence>
<accession>A0A375ECM5</accession>
<dbReference type="Pfam" id="PF13417">
    <property type="entry name" value="GST_N_3"/>
    <property type="match status" value="1"/>
</dbReference>
<dbReference type="EMBL" id="OFTH01000047">
    <property type="protein sequence ID" value="SOZ73055.1"/>
    <property type="molecule type" value="Genomic_DNA"/>
</dbReference>
<name>A0A375ECM5_9BURK</name>
<feature type="domain" description="GST N-terminal" evidence="1">
    <location>
        <begin position="1"/>
        <end position="78"/>
    </location>
</feature>
<dbReference type="InterPro" id="IPR004045">
    <property type="entry name" value="Glutathione_S-Trfase_N"/>
</dbReference>
<dbReference type="Gene3D" id="1.20.1050.10">
    <property type="match status" value="1"/>
</dbReference>
<dbReference type="GO" id="GO:0006749">
    <property type="term" value="P:glutathione metabolic process"/>
    <property type="evidence" value="ECO:0007669"/>
    <property type="project" value="TreeGrafter"/>
</dbReference>
<dbReference type="PANTHER" id="PTHR42673:SF21">
    <property type="entry name" value="GLUTATHIONE S-TRANSFERASE YFCF"/>
    <property type="match status" value="1"/>
</dbReference>
<dbReference type="PROSITE" id="PS50404">
    <property type="entry name" value="GST_NTER"/>
    <property type="match status" value="1"/>
</dbReference>
<gene>
    <name evidence="2" type="ORF">CBM2613_B50197</name>
</gene>
<dbReference type="EC" id="2.5.1.18" evidence="2"/>
<protein>
    <submittedName>
        <fullName evidence="2">Glutathione S-transferase</fullName>
        <ecNumber evidence="2">2.5.1.18</ecNumber>
    </submittedName>
</protein>
<organism evidence="2">
    <name type="scientific">Cupriavidus taiwanensis</name>
    <dbReference type="NCBI Taxonomy" id="164546"/>
    <lineage>
        <taxon>Bacteria</taxon>
        <taxon>Pseudomonadati</taxon>
        <taxon>Pseudomonadota</taxon>
        <taxon>Betaproteobacteria</taxon>
        <taxon>Burkholderiales</taxon>
        <taxon>Burkholderiaceae</taxon>
        <taxon>Cupriavidus</taxon>
    </lineage>
</organism>
<dbReference type="Proteomes" id="UP000256952">
    <property type="component" value="Chromosome CBM2613_b"/>
</dbReference>
<dbReference type="SUPFAM" id="SSF52833">
    <property type="entry name" value="Thioredoxin-like"/>
    <property type="match status" value="1"/>
</dbReference>
<proteinExistence type="predicted"/>
<dbReference type="AlphaFoldDB" id="A0A375ECM5"/>
<dbReference type="CDD" id="cd00570">
    <property type="entry name" value="GST_N_family"/>
    <property type="match status" value="1"/>
</dbReference>
<keyword evidence="2" id="KW-0808">Transferase</keyword>
<dbReference type="PANTHER" id="PTHR42673">
    <property type="entry name" value="MALEYLACETOACETATE ISOMERASE"/>
    <property type="match status" value="1"/>
</dbReference>
<dbReference type="GO" id="GO:0016034">
    <property type="term" value="F:maleylacetoacetate isomerase activity"/>
    <property type="evidence" value="ECO:0007669"/>
    <property type="project" value="TreeGrafter"/>
</dbReference>
<reference evidence="2" key="1">
    <citation type="submission" date="2018-01" db="EMBL/GenBank/DDBJ databases">
        <authorList>
            <person name="Clerissi C."/>
        </authorList>
    </citation>
    <scope>NUCLEOTIDE SEQUENCE</scope>
    <source>
        <strain evidence="2">Cupriavidus taiwanensis STM 8556</strain>
    </source>
</reference>
<dbReference type="RefSeq" id="WP_116331833.1">
    <property type="nucleotide sequence ID" value="NZ_LT992560.1"/>
</dbReference>
<evidence type="ECO:0000313" key="2">
    <source>
        <dbReference type="EMBL" id="SOZ73055.1"/>
    </source>
</evidence>
<dbReference type="InterPro" id="IPR036249">
    <property type="entry name" value="Thioredoxin-like_sf"/>
</dbReference>
<dbReference type="GO" id="GO:0006559">
    <property type="term" value="P:L-phenylalanine catabolic process"/>
    <property type="evidence" value="ECO:0007669"/>
    <property type="project" value="TreeGrafter"/>
</dbReference>
<sequence length="202" mass="21887">MKLIGMLDSPYVRRTAISLRLLGLPLTHESVSVFREVERFRAVNPVVKAPSLVCDNGVVLMDSTLIIDYAESLAGRSLMPADTASRQAALRIVGLALAACEKVVQNFYERSQRPPGKLHQPWLDRVDAQRECAFALLEAELAARAVPTREAEIGQPELTAAVAWTFTQFMLPGAVDPASHPALAALTAALEQLPAFEALPCA</sequence>
<dbReference type="GO" id="GO:0004364">
    <property type="term" value="F:glutathione transferase activity"/>
    <property type="evidence" value="ECO:0007669"/>
    <property type="project" value="UniProtKB-EC"/>
</dbReference>